<dbReference type="InterPro" id="IPR004276">
    <property type="entry name" value="GlycoTrans_28_N"/>
</dbReference>
<dbReference type="GO" id="GO:0071555">
    <property type="term" value="P:cell wall organization"/>
    <property type="evidence" value="ECO:0007669"/>
    <property type="project" value="UniProtKB-KW"/>
</dbReference>
<accession>A0A6B2M4T4</accession>
<keyword evidence="9 10" id="KW-0961">Cell wall biogenesis/degradation</keyword>
<evidence type="ECO:0000256" key="8">
    <source>
        <dbReference type="ARBA" id="ARBA00023306"/>
    </source>
</evidence>
<dbReference type="AlphaFoldDB" id="A0A6B2M4T4"/>
<keyword evidence="6 10" id="KW-0573">Peptidoglycan synthesis</keyword>
<keyword evidence="11" id="KW-0812">Transmembrane</keyword>
<comment type="caution">
    <text evidence="14">The sequence shown here is derived from an EMBL/GenBank/DDBJ whole genome shotgun (WGS) entry which is preliminary data.</text>
</comment>
<dbReference type="RefSeq" id="WP_163966640.1">
    <property type="nucleotide sequence ID" value="NZ_JAAGNX010000003.1"/>
</dbReference>
<dbReference type="PANTHER" id="PTHR21015">
    <property type="entry name" value="UDP-N-ACETYLGLUCOSAMINE--N-ACETYLMURAMYL-(PENTAPEPTIDE) PYROPHOSPHORYL-UNDECAPRENOL N-ACETYLGLUCOSAMINE TRANSFERASE 1"/>
    <property type="match status" value="1"/>
</dbReference>
<keyword evidence="4 10" id="KW-0808">Transferase</keyword>
<evidence type="ECO:0000313" key="15">
    <source>
        <dbReference type="Proteomes" id="UP000478417"/>
    </source>
</evidence>
<dbReference type="GO" id="GO:0008360">
    <property type="term" value="P:regulation of cell shape"/>
    <property type="evidence" value="ECO:0007669"/>
    <property type="project" value="UniProtKB-KW"/>
</dbReference>
<keyword evidence="8 10" id="KW-0131">Cell cycle</keyword>
<evidence type="ECO:0000259" key="12">
    <source>
        <dbReference type="Pfam" id="PF03033"/>
    </source>
</evidence>
<dbReference type="GO" id="GO:0005975">
    <property type="term" value="P:carbohydrate metabolic process"/>
    <property type="evidence" value="ECO:0007669"/>
    <property type="project" value="InterPro"/>
</dbReference>
<sequence>MERSSAHRTPGDPVAGMALPVYIVCGGTGGHLAPGIATAQRLIRAGISVELVVSEKEVDSRLLESYPDLNYRRVKGAPFRLSPKGLFLFVLHNTRSFISGFQYLRKNPPAMILAFGGFISVSYVIAAWLLKVPIVLHEANRVVGRSIRFLSGMADTVFLPDGVSLAGIEARRIRRLGMPLREEVKHVSKETIRREMDIPHHAKVLVVVGGSQGAKALNDWVEETHKSLASDGIWIILVTGPGKNQMPELKVLQSDMGVDVEIRTFAFHRSLHELFSCADVVLSRAGAGTVAELVCCLAPSILVPFPYAADDHQLANAQDLERRGGCIVIDQKNSSNLYREVLDLIFNDWLLGRMRQNLRRLNHGDAAENLTKQLIESYYPGHLRATAVENSTEAKEAVNG</sequence>
<dbReference type="GO" id="GO:0009252">
    <property type="term" value="P:peptidoglycan biosynthetic process"/>
    <property type="evidence" value="ECO:0007669"/>
    <property type="project" value="UniProtKB-UniRule"/>
</dbReference>
<dbReference type="Proteomes" id="UP000478417">
    <property type="component" value="Unassembled WGS sequence"/>
</dbReference>
<comment type="function">
    <text evidence="10">Cell wall formation. Catalyzes the transfer of a GlcNAc subunit on undecaprenyl-pyrophosphoryl-MurNAc-pentapeptide (lipid intermediate I) to form undecaprenyl-pyrophosphoryl-MurNAc-(pentapeptide)GlcNAc (lipid intermediate II).</text>
</comment>
<name>A0A6B2M4T4_9BACT</name>
<dbReference type="InterPro" id="IPR007235">
    <property type="entry name" value="Glyco_trans_28_C"/>
</dbReference>
<evidence type="ECO:0000313" key="14">
    <source>
        <dbReference type="EMBL" id="NDV63292.1"/>
    </source>
</evidence>
<keyword evidence="15" id="KW-1185">Reference proteome</keyword>
<dbReference type="HAMAP" id="MF_00033">
    <property type="entry name" value="MurG"/>
    <property type="match status" value="1"/>
</dbReference>
<feature type="transmembrane region" description="Helical" evidence="11">
    <location>
        <begin position="110"/>
        <end position="130"/>
    </location>
</feature>
<dbReference type="InterPro" id="IPR006009">
    <property type="entry name" value="GlcNAc_MurG"/>
</dbReference>
<feature type="binding site" evidence="10">
    <location>
        <position position="313"/>
    </location>
    <ligand>
        <name>UDP-N-acetyl-alpha-D-glucosamine</name>
        <dbReference type="ChEBI" id="CHEBI:57705"/>
    </ligand>
</feature>
<evidence type="ECO:0000256" key="4">
    <source>
        <dbReference type="ARBA" id="ARBA00022679"/>
    </source>
</evidence>
<protein>
    <recommendedName>
        <fullName evidence="10">UDP-N-acetylglucosamine--N-acetylmuramyl-(pentapeptide) pyrophosphoryl-undecaprenol N-acetylglucosamine transferase</fullName>
        <ecNumber evidence="10">2.4.1.227</ecNumber>
    </recommendedName>
    <alternativeName>
        <fullName evidence="10">Undecaprenyl-PP-MurNAc-pentapeptide-UDPGlcNAc GlcNAc transferase</fullName>
    </alternativeName>
</protein>
<dbReference type="CDD" id="cd03785">
    <property type="entry name" value="GT28_MurG"/>
    <property type="match status" value="1"/>
</dbReference>
<keyword evidence="7 10" id="KW-0472">Membrane</keyword>
<evidence type="ECO:0000256" key="9">
    <source>
        <dbReference type="ARBA" id="ARBA00023316"/>
    </source>
</evidence>
<evidence type="ECO:0000256" key="1">
    <source>
        <dbReference type="ARBA" id="ARBA00022475"/>
    </source>
</evidence>
<feature type="binding site" evidence="10">
    <location>
        <position position="211"/>
    </location>
    <ligand>
        <name>UDP-N-acetyl-alpha-D-glucosamine</name>
        <dbReference type="ChEBI" id="CHEBI:57705"/>
    </ligand>
</feature>
<comment type="subcellular location">
    <subcellularLocation>
        <location evidence="10">Cell membrane</location>
        <topology evidence="10">Peripheral membrane protein</topology>
        <orientation evidence="10">Cytoplasmic side</orientation>
    </subcellularLocation>
</comment>
<organism evidence="14 15">
    <name type="scientific">Oceanipulchritudo coccoides</name>
    <dbReference type="NCBI Taxonomy" id="2706888"/>
    <lineage>
        <taxon>Bacteria</taxon>
        <taxon>Pseudomonadati</taxon>
        <taxon>Verrucomicrobiota</taxon>
        <taxon>Opitutia</taxon>
        <taxon>Puniceicoccales</taxon>
        <taxon>Oceanipulchritudinaceae</taxon>
        <taxon>Oceanipulchritudo</taxon>
    </lineage>
</organism>
<gene>
    <name evidence="10" type="primary">murG</name>
    <name evidence="14" type="ORF">G0Q06_12575</name>
</gene>
<dbReference type="Pfam" id="PF03033">
    <property type="entry name" value="Glyco_transf_28"/>
    <property type="match status" value="1"/>
</dbReference>
<dbReference type="GO" id="GO:0051301">
    <property type="term" value="P:cell division"/>
    <property type="evidence" value="ECO:0007669"/>
    <property type="project" value="UniProtKB-KW"/>
</dbReference>
<dbReference type="PANTHER" id="PTHR21015:SF22">
    <property type="entry name" value="GLYCOSYLTRANSFERASE"/>
    <property type="match status" value="1"/>
</dbReference>
<evidence type="ECO:0000256" key="5">
    <source>
        <dbReference type="ARBA" id="ARBA00022960"/>
    </source>
</evidence>
<evidence type="ECO:0000256" key="2">
    <source>
        <dbReference type="ARBA" id="ARBA00022618"/>
    </source>
</evidence>
<feature type="domain" description="Glycosyl transferase family 28 C-terminal" evidence="13">
    <location>
        <begin position="204"/>
        <end position="357"/>
    </location>
</feature>
<reference evidence="14 15" key="1">
    <citation type="submission" date="2020-02" db="EMBL/GenBank/DDBJ databases">
        <title>Albibacoteraceae fam. nov., the first described family within the subdivision 4 Verrucomicrobia.</title>
        <authorList>
            <person name="Xi F."/>
        </authorList>
    </citation>
    <scope>NUCLEOTIDE SEQUENCE [LARGE SCALE GENOMIC DNA]</scope>
    <source>
        <strain evidence="14 15">CK1056</strain>
    </source>
</reference>
<dbReference type="EMBL" id="JAAGNX010000003">
    <property type="protein sequence ID" value="NDV63292.1"/>
    <property type="molecule type" value="Genomic_DNA"/>
</dbReference>
<evidence type="ECO:0000256" key="3">
    <source>
        <dbReference type="ARBA" id="ARBA00022676"/>
    </source>
</evidence>
<keyword evidence="1 10" id="KW-1003">Cell membrane</keyword>
<keyword evidence="3 10" id="KW-0328">Glycosyltransferase</keyword>
<comment type="caution">
    <text evidence="10">Lacks conserved residue(s) required for the propagation of feature annotation.</text>
</comment>
<feature type="domain" description="Glycosyltransferase family 28 N-terminal" evidence="12">
    <location>
        <begin position="22"/>
        <end position="158"/>
    </location>
</feature>
<feature type="binding site" evidence="10">
    <location>
        <begin position="28"/>
        <end position="30"/>
    </location>
    <ligand>
        <name>UDP-N-acetyl-alpha-D-glucosamine</name>
        <dbReference type="ChEBI" id="CHEBI:57705"/>
    </ligand>
</feature>
<comment type="pathway">
    <text evidence="10">Cell wall biogenesis; peptidoglycan biosynthesis.</text>
</comment>
<evidence type="ECO:0000259" key="13">
    <source>
        <dbReference type="Pfam" id="PF04101"/>
    </source>
</evidence>
<dbReference type="SUPFAM" id="SSF53756">
    <property type="entry name" value="UDP-Glycosyltransferase/glycogen phosphorylase"/>
    <property type="match status" value="1"/>
</dbReference>
<dbReference type="Pfam" id="PF04101">
    <property type="entry name" value="Glyco_tran_28_C"/>
    <property type="match status" value="1"/>
</dbReference>
<comment type="similarity">
    <text evidence="10">Belongs to the glycosyltransferase 28 family. MurG subfamily.</text>
</comment>
<comment type="catalytic activity">
    <reaction evidence="10">
        <text>di-trans,octa-cis-undecaprenyl diphospho-N-acetyl-alpha-D-muramoyl-L-alanyl-D-glutamyl-meso-2,6-diaminopimeloyl-D-alanyl-D-alanine + UDP-N-acetyl-alpha-D-glucosamine = di-trans,octa-cis-undecaprenyl diphospho-[N-acetyl-alpha-D-glucosaminyl-(1-&gt;4)]-N-acetyl-alpha-D-muramoyl-L-alanyl-D-glutamyl-meso-2,6-diaminopimeloyl-D-alanyl-D-alanine + UDP + H(+)</text>
        <dbReference type="Rhea" id="RHEA:31227"/>
        <dbReference type="ChEBI" id="CHEBI:15378"/>
        <dbReference type="ChEBI" id="CHEBI:57705"/>
        <dbReference type="ChEBI" id="CHEBI:58223"/>
        <dbReference type="ChEBI" id="CHEBI:61387"/>
        <dbReference type="ChEBI" id="CHEBI:61388"/>
        <dbReference type="EC" id="2.4.1.227"/>
    </reaction>
</comment>
<evidence type="ECO:0000256" key="10">
    <source>
        <dbReference type="HAMAP-Rule" id="MF_00033"/>
    </source>
</evidence>
<feature type="binding site" evidence="10">
    <location>
        <position position="181"/>
    </location>
    <ligand>
        <name>UDP-N-acetyl-alpha-D-glucosamine</name>
        <dbReference type="ChEBI" id="CHEBI:57705"/>
    </ligand>
</feature>
<dbReference type="Gene3D" id="3.40.50.2000">
    <property type="entry name" value="Glycogen Phosphorylase B"/>
    <property type="match status" value="2"/>
</dbReference>
<proteinExistence type="inferred from homology"/>
<feature type="binding site" evidence="10">
    <location>
        <position position="140"/>
    </location>
    <ligand>
        <name>UDP-N-acetyl-alpha-D-glucosamine</name>
        <dbReference type="ChEBI" id="CHEBI:57705"/>
    </ligand>
</feature>
<keyword evidence="5 10" id="KW-0133">Cell shape</keyword>
<keyword evidence="11" id="KW-1133">Transmembrane helix</keyword>
<dbReference type="UniPathway" id="UPA00219"/>
<keyword evidence="2 10" id="KW-0132">Cell division</keyword>
<evidence type="ECO:0000256" key="11">
    <source>
        <dbReference type="SAM" id="Phobius"/>
    </source>
</evidence>
<evidence type="ECO:0000256" key="7">
    <source>
        <dbReference type="ARBA" id="ARBA00023136"/>
    </source>
</evidence>
<dbReference type="GO" id="GO:0005886">
    <property type="term" value="C:plasma membrane"/>
    <property type="evidence" value="ECO:0007669"/>
    <property type="project" value="UniProtKB-SubCell"/>
</dbReference>
<dbReference type="EC" id="2.4.1.227" evidence="10"/>
<dbReference type="GO" id="GO:0050511">
    <property type="term" value="F:undecaprenyldiphospho-muramoylpentapeptide beta-N-acetylglucosaminyltransferase activity"/>
    <property type="evidence" value="ECO:0007669"/>
    <property type="project" value="UniProtKB-UniRule"/>
</dbReference>
<evidence type="ECO:0000256" key="6">
    <source>
        <dbReference type="ARBA" id="ARBA00022984"/>
    </source>
</evidence>